<name>A0A1D6F522_MAIZE</name>
<evidence type="ECO:0000256" key="3">
    <source>
        <dbReference type="ARBA" id="ARBA00022692"/>
    </source>
</evidence>
<gene>
    <name evidence="6" type="ORF">ZEAMMB73_Zm00001d007235</name>
</gene>
<comment type="subcellular location">
    <subcellularLocation>
        <location evidence="1">Membrane</location>
    </subcellularLocation>
</comment>
<dbReference type="Gene3D" id="1.10.10.1740">
    <property type="entry name" value="Transmembrane protein 14-like"/>
    <property type="match status" value="1"/>
</dbReference>
<proteinExistence type="inferred from homology"/>
<dbReference type="EMBL" id="CM007648">
    <property type="protein sequence ID" value="ONM26395.1"/>
    <property type="molecule type" value="Genomic_DNA"/>
</dbReference>
<evidence type="ECO:0000256" key="1">
    <source>
        <dbReference type="ARBA" id="ARBA00004370"/>
    </source>
</evidence>
<keyword evidence="3" id="KW-0812">Transmembrane</keyword>
<dbReference type="AlphaFoldDB" id="A0A1D6F522"/>
<keyword evidence="4" id="KW-1133">Transmembrane helix</keyword>
<evidence type="ECO:0000256" key="4">
    <source>
        <dbReference type="ARBA" id="ARBA00022989"/>
    </source>
</evidence>
<evidence type="ECO:0000256" key="5">
    <source>
        <dbReference type="ARBA" id="ARBA00023136"/>
    </source>
</evidence>
<organism evidence="6">
    <name type="scientific">Zea mays</name>
    <name type="common">Maize</name>
    <dbReference type="NCBI Taxonomy" id="4577"/>
    <lineage>
        <taxon>Eukaryota</taxon>
        <taxon>Viridiplantae</taxon>
        <taxon>Streptophyta</taxon>
        <taxon>Embryophyta</taxon>
        <taxon>Tracheophyta</taxon>
        <taxon>Spermatophyta</taxon>
        <taxon>Magnoliopsida</taxon>
        <taxon>Liliopsida</taxon>
        <taxon>Poales</taxon>
        <taxon>Poaceae</taxon>
        <taxon>PACMAD clade</taxon>
        <taxon>Panicoideae</taxon>
        <taxon>Andropogonodae</taxon>
        <taxon>Andropogoneae</taxon>
        <taxon>Tripsacinae</taxon>
        <taxon>Zea</taxon>
    </lineage>
</organism>
<sequence>MGLLGYIFSRSTISLVLGIAPGLATLLLGTLNLKFWRSGGSSFLLILAQAAISAFLAWKYSHAYFLTNRLLPWGFYASLRSFSLYRPSPSKAFSPFGQRSDGLSCLKIMQHCNGLFLRLCATCGRKSRKYMLFCFCDPLPKYLEGKLDFDVSILKLPISNKSSIESVFYVFIMMDKVHHDSRIFLHHGYLVLIHPFCAPIILVNLSIELGLLLISFLCLLTWDNLIF</sequence>
<protein>
    <submittedName>
        <fullName evidence="6">Protein FATTY ACID EXPORT 1 chloroplastic</fullName>
    </submittedName>
</protein>
<evidence type="ECO:0000256" key="2">
    <source>
        <dbReference type="ARBA" id="ARBA00007590"/>
    </source>
</evidence>
<dbReference type="InterPro" id="IPR005349">
    <property type="entry name" value="TMEM14"/>
</dbReference>
<reference evidence="6" key="1">
    <citation type="submission" date="2015-12" db="EMBL/GenBank/DDBJ databases">
        <title>Update maize B73 reference genome by single molecule sequencing technologies.</title>
        <authorList>
            <consortium name="Maize Genome Sequencing Project"/>
            <person name="Ware D."/>
        </authorList>
    </citation>
    <scope>NUCLEOTIDE SEQUENCE [LARGE SCALE GENOMIC DNA]</scope>
    <source>
        <tissue evidence="6">Seedling</tissue>
    </source>
</reference>
<dbReference type="InParanoid" id="A0A1D6F522"/>
<evidence type="ECO:0000313" key="6">
    <source>
        <dbReference type="EMBL" id="ONM26395.1"/>
    </source>
</evidence>
<dbReference type="InterPro" id="IPR044890">
    <property type="entry name" value="TMEM14_sf"/>
</dbReference>
<dbReference type="Pfam" id="PF03647">
    <property type="entry name" value="Tmemb_14"/>
    <property type="match status" value="1"/>
</dbReference>
<accession>A0A1D6F522</accession>
<dbReference type="ExpressionAtlas" id="A0A1D6F522">
    <property type="expression patterns" value="baseline and differential"/>
</dbReference>
<keyword evidence="5" id="KW-0472">Membrane</keyword>
<dbReference type="GO" id="GO:0016020">
    <property type="term" value="C:membrane"/>
    <property type="evidence" value="ECO:0007669"/>
    <property type="project" value="UniProtKB-SubCell"/>
</dbReference>
<comment type="similarity">
    <text evidence="2">Belongs to the TMEM14 family.</text>
</comment>